<dbReference type="Proteomes" id="UP000481852">
    <property type="component" value="Unassembled WGS sequence"/>
</dbReference>
<accession>A0A6L5X172</accession>
<dbReference type="RefSeq" id="WP_154523305.1">
    <property type="nucleotide sequence ID" value="NZ_VULZ01000002.1"/>
</dbReference>
<sequence>MVTDQLVIVRGGGDIATGTIRTLRRAGFPVLILESAHPSAIRRTVALSEAVYEGSATVEDVSVMLAHNLDEAEYLLFQDGIAMLVDPDGAAIRDIIHSGEKYAEWDTGLTTLEGGGRHLFLTCVVDAILAKKNLGTTKDMAPLVIALGPGFTAGRDCDVVIETMRGHSLGRAIMEGEALPNTGTPGLIAGHAQDRVIHSPAAGIVKTCAAIGDIVEEGQVIASIMPEGSSSGQGEVGVPVRAGFTGLLRGLIRDGYPVPEGFKIADIDPRTSEHDNCFRISDKARAIGGAVLTELIHFAAQQNFDE</sequence>
<keyword evidence="2" id="KW-1185">Reference proteome</keyword>
<proteinExistence type="predicted"/>
<protein>
    <submittedName>
        <fullName evidence="1">EF2563 family selenium-dependent molybdenum hydroxylase system protein</fullName>
    </submittedName>
</protein>
<name>A0A6L5X172_9FIRM</name>
<evidence type="ECO:0000313" key="2">
    <source>
        <dbReference type="Proteomes" id="UP000481852"/>
    </source>
</evidence>
<comment type="caution">
    <text evidence="1">The sequence shown here is derived from an EMBL/GenBank/DDBJ whole genome shotgun (WGS) entry which is preliminary data.</text>
</comment>
<dbReference type="AlphaFoldDB" id="A0A6L5X172"/>
<dbReference type="InterPro" id="IPR017695">
    <property type="entry name" value="Se-dep_Mo_hydrolase_YqeB"/>
</dbReference>
<organism evidence="1 2">
    <name type="scientific">Porcincola intestinalis</name>
    <dbReference type="NCBI Taxonomy" id="2606632"/>
    <lineage>
        <taxon>Bacteria</taxon>
        <taxon>Bacillati</taxon>
        <taxon>Bacillota</taxon>
        <taxon>Clostridia</taxon>
        <taxon>Lachnospirales</taxon>
        <taxon>Lachnospiraceae</taxon>
        <taxon>Porcincola</taxon>
    </lineage>
</organism>
<dbReference type="NCBIfam" id="TIGR03309">
    <property type="entry name" value="matur_yqeB"/>
    <property type="match status" value="1"/>
</dbReference>
<dbReference type="EMBL" id="VULZ01000002">
    <property type="protein sequence ID" value="MSS14149.1"/>
    <property type="molecule type" value="Genomic_DNA"/>
</dbReference>
<evidence type="ECO:0000313" key="1">
    <source>
        <dbReference type="EMBL" id="MSS14149.1"/>
    </source>
</evidence>
<gene>
    <name evidence="1" type="ORF">FYJ35_03675</name>
</gene>
<reference evidence="1 2" key="1">
    <citation type="submission" date="2019-08" db="EMBL/GenBank/DDBJ databases">
        <title>In-depth cultivation of the pig gut microbiome towards novel bacterial diversity and tailored functional studies.</title>
        <authorList>
            <person name="Wylensek D."/>
            <person name="Hitch T.C.A."/>
            <person name="Clavel T."/>
        </authorList>
    </citation>
    <scope>NUCLEOTIDE SEQUENCE [LARGE SCALE GENOMIC DNA]</scope>
    <source>
        <strain evidence="1 2">Oil+RF-744-WCA-WT-11</strain>
    </source>
</reference>